<gene>
    <name evidence="1" type="ORF">LITE_LOCUS23131</name>
</gene>
<organism evidence="1 2">
    <name type="scientific">Linum tenue</name>
    <dbReference type="NCBI Taxonomy" id="586396"/>
    <lineage>
        <taxon>Eukaryota</taxon>
        <taxon>Viridiplantae</taxon>
        <taxon>Streptophyta</taxon>
        <taxon>Embryophyta</taxon>
        <taxon>Tracheophyta</taxon>
        <taxon>Spermatophyta</taxon>
        <taxon>Magnoliopsida</taxon>
        <taxon>eudicotyledons</taxon>
        <taxon>Gunneridae</taxon>
        <taxon>Pentapetalae</taxon>
        <taxon>rosids</taxon>
        <taxon>fabids</taxon>
        <taxon>Malpighiales</taxon>
        <taxon>Linaceae</taxon>
        <taxon>Linum</taxon>
    </lineage>
</organism>
<proteinExistence type="predicted"/>
<sequence>PVSRITGSLLSYRGVVCYRESCWQKCQAGLSHRKPRKRQICAHRHRSGYDEALTDSNPSGWSMVTSPVREHTDDMLRMWKNRTHRQRFSIKAIGAPPCSGEQ</sequence>
<evidence type="ECO:0000313" key="1">
    <source>
        <dbReference type="EMBL" id="CAI0431719.1"/>
    </source>
</evidence>
<dbReference type="Proteomes" id="UP001154282">
    <property type="component" value="Unassembled WGS sequence"/>
</dbReference>
<comment type="caution">
    <text evidence="1">The sequence shown here is derived from an EMBL/GenBank/DDBJ whole genome shotgun (WGS) entry which is preliminary data.</text>
</comment>
<protein>
    <submittedName>
        <fullName evidence="1">Uncharacterized protein</fullName>
    </submittedName>
</protein>
<accession>A0AAV0LD59</accession>
<dbReference type="AlphaFoldDB" id="A0AAV0LD59"/>
<dbReference type="EMBL" id="CAMGYJ010000006">
    <property type="protein sequence ID" value="CAI0431719.1"/>
    <property type="molecule type" value="Genomic_DNA"/>
</dbReference>
<reference evidence="1" key="1">
    <citation type="submission" date="2022-08" db="EMBL/GenBank/DDBJ databases">
        <authorList>
            <person name="Gutierrez-Valencia J."/>
        </authorList>
    </citation>
    <scope>NUCLEOTIDE SEQUENCE</scope>
</reference>
<evidence type="ECO:0000313" key="2">
    <source>
        <dbReference type="Proteomes" id="UP001154282"/>
    </source>
</evidence>
<feature type="non-terminal residue" evidence="1">
    <location>
        <position position="1"/>
    </location>
</feature>
<name>A0AAV0LD59_9ROSI</name>
<keyword evidence="2" id="KW-1185">Reference proteome</keyword>